<organism evidence="1 2">
    <name type="scientific">Candidatus Nitrospira nitrosa</name>
    <dbReference type="NCBI Taxonomy" id="1742972"/>
    <lineage>
        <taxon>Bacteria</taxon>
        <taxon>Pseudomonadati</taxon>
        <taxon>Nitrospirota</taxon>
        <taxon>Nitrospiria</taxon>
        <taxon>Nitrospirales</taxon>
        <taxon>Nitrospiraceae</taxon>
        <taxon>Nitrospira</taxon>
    </lineage>
</organism>
<name>A0A0S4LCF9_9BACT</name>
<reference evidence="1 2" key="1">
    <citation type="submission" date="2015-10" db="EMBL/GenBank/DDBJ databases">
        <authorList>
            <person name="Gilbert D.G."/>
        </authorList>
    </citation>
    <scope>NUCLEOTIDE SEQUENCE [LARGE SCALE GENOMIC DNA]</scope>
    <source>
        <strain evidence="1">COMA1</strain>
    </source>
</reference>
<keyword evidence="2" id="KW-1185">Reference proteome</keyword>
<dbReference type="AlphaFoldDB" id="A0A0S4LCF9"/>
<sequence>MTMELLFDLARETTSPVQVVSMVLPLEALDFEPQAVAVPGFYRGAAQDTS</sequence>
<evidence type="ECO:0000313" key="2">
    <source>
        <dbReference type="Proteomes" id="UP000199032"/>
    </source>
</evidence>
<dbReference type="Proteomes" id="UP000199032">
    <property type="component" value="Unassembled WGS sequence"/>
</dbReference>
<accession>A0A0S4LCF9</accession>
<protein>
    <submittedName>
        <fullName evidence="1">Uncharacterized protein</fullName>
    </submittedName>
</protein>
<gene>
    <name evidence="1" type="ORF">COMA1_11626</name>
</gene>
<evidence type="ECO:0000313" key="1">
    <source>
        <dbReference type="EMBL" id="CUS34301.1"/>
    </source>
</evidence>
<dbReference type="EMBL" id="CZQA01000001">
    <property type="protein sequence ID" value="CUS34301.1"/>
    <property type="molecule type" value="Genomic_DNA"/>
</dbReference>
<proteinExistence type="predicted"/>